<evidence type="ECO:0000313" key="2">
    <source>
        <dbReference type="EMBL" id="KAA6434742.1"/>
    </source>
</evidence>
<dbReference type="OrthoDB" id="798073at2"/>
<dbReference type="AlphaFoldDB" id="A0A5M8QKC6"/>
<dbReference type="SUPFAM" id="SSF46955">
    <property type="entry name" value="Putative DNA-binding domain"/>
    <property type="match status" value="1"/>
</dbReference>
<dbReference type="EMBL" id="VKKZ01000020">
    <property type="protein sequence ID" value="KAA6434742.1"/>
    <property type="molecule type" value="Genomic_DNA"/>
</dbReference>
<comment type="caution">
    <text evidence="2">The sequence shown here is derived from an EMBL/GenBank/DDBJ whole genome shotgun (WGS) entry which is preliminary data.</text>
</comment>
<dbReference type="Pfam" id="PF12728">
    <property type="entry name" value="HTH_17"/>
    <property type="match status" value="1"/>
</dbReference>
<dbReference type="InterPro" id="IPR041657">
    <property type="entry name" value="HTH_17"/>
</dbReference>
<feature type="domain" description="Helix-turn-helix" evidence="1">
    <location>
        <begin position="52"/>
        <end position="95"/>
    </location>
</feature>
<protein>
    <submittedName>
        <fullName evidence="2">Helix-turn-helix domain-containing protein</fullName>
    </submittedName>
</protein>
<evidence type="ECO:0000259" key="1">
    <source>
        <dbReference type="Pfam" id="PF12728"/>
    </source>
</evidence>
<dbReference type="Gene3D" id="1.10.260.40">
    <property type="entry name" value="lambda repressor-like DNA-binding domains"/>
    <property type="match status" value="1"/>
</dbReference>
<dbReference type="GO" id="GO:0003677">
    <property type="term" value="F:DNA binding"/>
    <property type="evidence" value="ECO:0007669"/>
    <property type="project" value="InterPro"/>
</dbReference>
<accession>A0A5M8QKC6</accession>
<dbReference type="InterPro" id="IPR010982">
    <property type="entry name" value="Lambda_DNA-bd_dom_sf"/>
</dbReference>
<dbReference type="Proteomes" id="UP000323866">
    <property type="component" value="Unassembled WGS sequence"/>
</dbReference>
<reference evidence="2 3" key="2">
    <citation type="submission" date="2019-09" db="EMBL/GenBank/DDBJ databases">
        <title>A bacterium isolated from glacier soil.</title>
        <authorList>
            <person name="Liu Q."/>
        </authorList>
    </citation>
    <scope>NUCLEOTIDE SEQUENCE [LARGE SCALE GENOMIC DNA]</scope>
    <source>
        <strain evidence="2 3">MDT1-10-3</strain>
    </source>
</reference>
<sequence length="105" mass="12208">MFTRKKLSYLNMKTEDKQVVIISMTKQELDGYIEKYMNSKFIHSKEERGEKLTQKQAAALFGVTTVTIIRWQKKGIIPFNKVGRTVFYYKSELLDIAQVSPGLLK</sequence>
<name>A0A5M8QKC6_9BACT</name>
<gene>
    <name evidence="2" type="ORF">FOE74_11245</name>
</gene>
<proteinExistence type="predicted"/>
<reference evidence="2 3" key="1">
    <citation type="submission" date="2019-07" db="EMBL/GenBank/DDBJ databases">
        <authorList>
            <person name="Qu J.-H."/>
        </authorList>
    </citation>
    <scope>NUCLEOTIDE SEQUENCE [LARGE SCALE GENOMIC DNA]</scope>
    <source>
        <strain evidence="2 3">MDT1-10-3</strain>
    </source>
</reference>
<dbReference type="InterPro" id="IPR009061">
    <property type="entry name" value="DNA-bd_dom_put_sf"/>
</dbReference>
<evidence type="ECO:0000313" key="3">
    <source>
        <dbReference type="Proteomes" id="UP000323866"/>
    </source>
</evidence>
<organism evidence="2 3">
    <name type="scientific">Rufibacter glacialis</name>
    <dbReference type="NCBI Taxonomy" id="1259555"/>
    <lineage>
        <taxon>Bacteria</taxon>
        <taxon>Pseudomonadati</taxon>
        <taxon>Bacteroidota</taxon>
        <taxon>Cytophagia</taxon>
        <taxon>Cytophagales</taxon>
        <taxon>Hymenobacteraceae</taxon>
        <taxon>Rufibacter</taxon>
    </lineage>
</organism>